<keyword evidence="2" id="KW-1185">Reference proteome</keyword>
<dbReference type="Proteomes" id="UP000649617">
    <property type="component" value="Unassembled WGS sequence"/>
</dbReference>
<accession>A0A812XUV4</accession>
<evidence type="ECO:0000313" key="2">
    <source>
        <dbReference type="Proteomes" id="UP000649617"/>
    </source>
</evidence>
<comment type="caution">
    <text evidence="1">The sequence shown here is derived from an EMBL/GenBank/DDBJ whole genome shotgun (WGS) entry which is preliminary data.</text>
</comment>
<dbReference type="AlphaFoldDB" id="A0A812XUV4"/>
<organism evidence="1 2">
    <name type="scientific">Symbiodinium pilosum</name>
    <name type="common">Dinoflagellate</name>
    <dbReference type="NCBI Taxonomy" id="2952"/>
    <lineage>
        <taxon>Eukaryota</taxon>
        <taxon>Sar</taxon>
        <taxon>Alveolata</taxon>
        <taxon>Dinophyceae</taxon>
        <taxon>Suessiales</taxon>
        <taxon>Symbiodiniaceae</taxon>
        <taxon>Symbiodinium</taxon>
    </lineage>
</organism>
<name>A0A812XUV4_SYMPI</name>
<protein>
    <submittedName>
        <fullName evidence="1">Uncharacterized protein</fullName>
    </submittedName>
</protein>
<gene>
    <name evidence="1" type="ORF">SPIL2461_LOCUS21587</name>
</gene>
<feature type="non-terminal residue" evidence="1">
    <location>
        <position position="65"/>
    </location>
</feature>
<sequence length="65" mass="7650">MSWCERRLHAHVDCVKGFLREARENETPYAPGSYHEYDKCADTRQAYVNCTHGPKQKVEPQRINQ</sequence>
<reference evidence="1" key="1">
    <citation type="submission" date="2021-02" db="EMBL/GenBank/DDBJ databases">
        <authorList>
            <person name="Dougan E. K."/>
            <person name="Rhodes N."/>
            <person name="Thang M."/>
            <person name="Chan C."/>
        </authorList>
    </citation>
    <scope>NUCLEOTIDE SEQUENCE</scope>
</reference>
<proteinExistence type="predicted"/>
<dbReference type="EMBL" id="CAJNIZ010046393">
    <property type="protein sequence ID" value="CAE7747229.1"/>
    <property type="molecule type" value="Genomic_DNA"/>
</dbReference>
<evidence type="ECO:0000313" key="1">
    <source>
        <dbReference type="EMBL" id="CAE7747229.1"/>
    </source>
</evidence>